<evidence type="ECO:0000256" key="1">
    <source>
        <dbReference type="SAM" id="MobiDB-lite"/>
    </source>
</evidence>
<evidence type="ECO:0000313" key="2">
    <source>
        <dbReference type="Proteomes" id="UP000095283"/>
    </source>
</evidence>
<name>A0A1I7WUZ1_HETBA</name>
<sequence length="108" mass="12640">MQPSVVMQQNDLSTLSNKWSFLFHSIEEINPLTIVVLESNGLTRLKEIIKQHTFYVPLNAQKDCYEYSSIRNILYNASTATCLESLMKENQHHKRRRSDNQHNAFTIQ</sequence>
<evidence type="ECO:0000313" key="3">
    <source>
        <dbReference type="WBParaSite" id="Hba_08955"/>
    </source>
</evidence>
<dbReference type="Proteomes" id="UP000095283">
    <property type="component" value="Unplaced"/>
</dbReference>
<dbReference type="WBParaSite" id="Hba_08955">
    <property type="protein sequence ID" value="Hba_08955"/>
    <property type="gene ID" value="Hba_08955"/>
</dbReference>
<proteinExistence type="predicted"/>
<accession>A0A1I7WUZ1</accession>
<dbReference type="AlphaFoldDB" id="A0A1I7WUZ1"/>
<protein>
    <submittedName>
        <fullName evidence="3">CBS domain-containing protein</fullName>
    </submittedName>
</protein>
<feature type="region of interest" description="Disordered" evidence="1">
    <location>
        <begin position="89"/>
        <end position="108"/>
    </location>
</feature>
<keyword evidence="2" id="KW-1185">Reference proteome</keyword>
<organism evidence="2 3">
    <name type="scientific">Heterorhabditis bacteriophora</name>
    <name type="common">Entomopathogenic nematode worm</name>
    <dbReference type="NCBI Taxonomy" id="37862"/>
    <lineage>
        <taxon>Eukaryota</taxon>
        <taxon>Metazoa</taxon>
        <taxon>Ecdysozoa</taxon>
        <taxon>Nematoda</taxon>
        <taxon>Chromadorea</taxon>
        <taxon>Rhabditida</taxon>
        <taxon>Rhabditina</taxon>
        <taxon>Rhabditomorpha</taxon>
        <taxon>Strongyloidea</taxon>
        <taxon>Heterorhabditidae</taxon>
        <taxon>Heterorhabditis</taxon>
    </lineage>
</organism>
<reference evidence="3" key="1">
    <citation type="submission" date="2016-11" db="UniProtKB">
        <authorList>
            <consortium name="WormBaseParasite"/>
        </authorList>
    </citation>
    <scope>IDENTIFICATION</scope>
</reference>